<evidence type="ECO:0000256" key="5">
    <source>
        <dbReference type="HAMAP-Rule" id="MF_00527"/>
    </source>
</evidence>
<proteinExistence type="inferred from homology"/>
<evidence type="ECO:0000313" key="6">
    <source>
        <dbReference type="EMBL" id="HHK67571.1"/>
    </source>
</evidence>
<organism evidence="6">
    <name type="scientific">Caldiarchaeum subterraneum</name>
    <dbReference type="NCBI Taxonomy" id="311458"/>
    <lineage>
        <taxon>Archaea</taxon>
        <taxon>Nitrososphaerota</taxon>
        <taxon>Candidatus Caldarchaeales</taxon>
        <taxon>Candidatus Caldarchaeaceae</taxon>
        <taxon>Candidatus Caldarchaeum</taxon>
    </lineage>
</organism>
<dbReference type="InterPro" id="IPR036995">
    <property type="entry name" value="MPG_sf"/>
</dbReference>
<name>A0A7C5QCA5_CALS0</name>
<accession>A0A7C5QCA5</accession>
<dbReference type="GO" id="GO:0006284">
    <property type="term" value="P:base-excision repair"/>
    <property type="evidence" value="ECO:0007669"/>
    <property type="project" value="InterPro"/>
</dbReference>
<keyword evidence="3 5" id="KW-0378">Hydrolase</keyword>
<dbReference type="EMBL" id="DRWN01000004">
    <property type="protein sequence ID" value="HHK67571.1"/>
    <property type="molecule type" value="Genomic_DNA"/>
</dbReference>
<sequence length="189" mass="21323">MRLGLSFYDRDTVELAKRLLGKIFVVNKDVSKRVRIVEVEAYVRNDRANHAFRGMTPRNKSMFGPPGTLYVYMVHTHNCMNVVKGGGEAVLLRAAQPVENVEGRLDGPGRLCKTLGVDRSMDGLDLCSSDVAWLEDDGYVFEKIAVTRRIGVTADVNRLLRFYIHGCRWVSRKNSPPVRRLENPPPPLP</sequence>
<dbReference type="GO" id="GO:0003905">
    <property type="term" value="F:alkylbase DNA N-glycosylase activity"/>
    <property type="evidence" value="ECO:0007669"/>
    <property type="project" value="InterPro"/>
</dbReference>
<comment type="similarity">
    <text evidence="1 5">Belongs to the DNA glycosylase MPG family.</text>
</comment>
<dbReference type="AlphaFoldDB" id="A0A7C5QCA5"/>
<dbReference type="Pfam" id="PF02245">
    <property type="entry name" value="Pur_DNA_glyco"/>
    <property type="match status" value="1"/>
</dbReference>
<dbReference type="PANTHER" id="PTHR10429:SF0">
    <property type="entry name" value="DNA-3-METHYLADENINE GLYCOSYLASE"/>
    <property type="match status" value="1"/>
</dbReference>
<evidence type="ECO:0000256" key="4">
    <source>
        <dbReference type="ARBA" id="ARBA00023204"/>
    </source>
</evidence>
<dbReference type="CDD" id="cd00540">
    <property type="entry name" value="AAG"/>
    <property type="match status" value="1"/>
</dbReference>
<gene>
    <name evidence="6" type="ORF">ENM11_00230</name>
</gene>
<reference evidence="6" key="1">
    <citation type="journal article" date="2020" name="mSystems">
        <title>Genome- and Community-Level Interaction Insights into Carbon Utilization and Element Cycling Functions of Hydrothermarchaeota in Hydrothermal Sediment.</title>
        <authorList>
            <person name="Zhou Z."/>
            <person name="Liu Y."/>
            <person name="Xu W."/>
            <person name="Pan J."/>
            <person name="Luo Z.H."/>
            <person name="Li M."/>
        </authorList>
    </citation>
    <scope>NUCLEOTIDE SEQUENCE [LARGE SCALE GENOMIC DNA]</scope>
    <source>
        <strain evidence="6">SpSt-1056</strain>
    </source>
</reference>
<dbReference type="SUPFAM" id="SSF50486">
    <property type="entry name" value="FMT C-terminal domain-like"/>
    <property type="match status" value="1"/>
</dbReference>
<protein>
    <recommendedName>
        <fullName evidence="5">Putative 3-methyladenine DNA glycosylase</fullName>
        <ecNumber evidence="5">3.2.2.-</ecNumber>
    </recommendedName>
</protein>
<comment type="caution">
    <text evidence="6">The sequence shown here is derived from an EMBL/GenBank/DDBJ whole genome shotgun (WGS) entry which is preliminary data.</text>
</comment>
<dbReference type="NCBIfam" id="TIGR00567">
    <property type="entry name" value="3mg"/>
    <property type="match status" value="1"/>
</dbReference>
<dbReference type="GO" id="GO:0003677">
    <property type="term" value="F:DNA binding"/>
    <property type="evidence" value="ECO:0007669"/>
    <property type="project" value="InterPro"/>
</dbReference>
<evidence type="ECO:0000256" key="1">
    <source>
        <dbReference type="ARBA" id="ARBA00009232"/>
    </source>
</evidence>
<evidence type="ECO:0000256" key="3">
    <source>
        <dbReference type="ARBA" id="ARBA00022801"/>
    </source>
</evidence>
<keyword evidence="2 5" id="KW-0227">DNA damage</keyword>
<dbReference type="HAMAP" id="MF_00527">
    <property type="entry name" value="3MGH"/>
    <property type="match status" value="1"/>
</dbReference>
<evidence type="ECO:0000256" key="2">
    <source>
        <dbReference type="ARBA" id="ARBA00022763"/>
    </source>
</evidence>
<dbReference type="InterPro" id="IPR003180">
    <property type="entry name" value="MPG"/>
</dbReference>
<dbReference type="EC" id="3.2.2.-" evidence="5"/>
<keyword evidence="4 5" id="KW-0234">DNA repair</keyword>
<dbReference type="Gene3D" id="3.10.300.10">
    <property type="entry name" value="Methylpurine-DNA glycosylase (MPG)"/>
    <property type="match status" value="1"/>
</dbReference>
<dbReference type="InterPro" id="IPR011034">
    <property type="entry name" value="Formyl_transferase-like_C_sf"/>
</dbReference>
<dbReference type="PANTHER" id="PTHR10429">
    <property type="entry name" value="DNA-3-METHYLADENINE GLYCOSYLASE"/>
    <property type="match status" value="1"/>
</dbReference>